<dbReference type="PRINTS" id="PR00950">
    <property type="entry name" value="TYPE3IMSPROT"/>
</dbReference>
<comment type="function">
    <text evidence="12 13">Required for formation of the rod structure in the basal body of the flagellar apparatus. Together with FliI and FliH, may constitute the export apparatus of flagellin.</text>
</comment>
<comment type="similarity">
    <text evidence="2 13">Belongs to the type III secretion exporter family.</text>
</comment>
<dbReference type="GO" id="GO:0009306">
    <property type="term" value="P:protein secretion"/>
    <property type="evidence" value="ECO:0007669"/>
    <property type="project" value="InterPro"/>
</dbReference>
<evidence type="ECO:0000313" key="16">
    <source>
        <dbReference type="Proteomes" id="UP001155587"/>
    </source>
</evidence>
<evidence type="ECO:0000256" key="14">
    <source>
        <dbReference type="SAM" id="MobiDB-lite"/>
    </source>
</evidence>
<dbReference type="InterPro" id="IPR006135">
    <property type="entry name" value="T3SS_substrate_exporter"/>
</dbReference>
<comment type="caution">
    <text evidence="15">The sequence shown here is derived from an EMBL/GenBank/DDBJ whole genome shotgun (WGS) entry which is preliminary data.</text>
</comment>
<feature type="region of interest" description="Disordered" evidence="14">
    <location>
        <begin position="1"/>
        <end position="23"/>
    </location>
</feature>
<dbReference type="PANTHER" id="PTHR30531">
    <property type="entry name" value="FLAGELLAR BIOSYNTHETIC PROTEIN FLHB"/>
    <property type="match status" value="1"/>
</dbReference>
<evidence type="ECO:0000256" key="7">
    <source>
        <dbReference type="ARBA" id="ARBA00022795"/>
    </source>
</evidence>
<name>A0A9X3CJM2_9VIBR</name>
<feature type="transmembrane region" description="Helical" evidence="13">
    <location>
        <begin position="77"/>
        <end position="97"/>
    </location>
</feature>
<organism evidence="15 16">
    <name type="scientific">Vibrio qingdaonensis</name>
    <dbReference type="NCBI Taxonomy" id="2829491"/>
    <lineage>
        <taxon>Bacteria</taxon>
        <taxon>Pseudomonadati</taxon>
        <taxon>Pseudomonadota</taxon>
        <taxon>Gammaproteobacteria</taxon>
        <taxon>Vibrionales</taxon>
        <taxon>Vibrionaceae</taxon>
        <taxon>Vibrio</taxon>
    </lineage>
</organism>
<keyword evidence="5 13" id="KW-1003">Cell membrane</keyword>
<keyword evidence="15" id="KW-0969">Cilium</keyword>
<dbReference type="Proteomes" id="UP001155587">
    <property type="component" value="Unassembled WGS sequence"/>
</dbReference>
<protein>
    <recommendedName>
        <fullName evidence="3 13">Flagellar biosynthetic protein FlhB</fullName>
    </recommendedName>
</protein>
<evidence type="ECO:0000256" key="5">
    <source>
        <dbReference type="ARBA" id="ARBA00022475"/>
    </source>
</evidence>
<keyword evidence="15" id="KW-0282">Flagellum</keyword>
<keyword evidence="6 13" id="KW-0812">Transmembrane</keyword>
<keyword evidence="11 13" id="KW-1006">Bacterial flagellum protein export</keyword>
<evidence type="ECO:0000313" key="15">
    <source>
        <dbReference type="EMBL" id="MCW8344639.1"/>
    </source>
</evidence>
<dbReference type="PANTHER" id="PTHR30531:SF12">
    <property type="entry name" value="FLAGELLAR BIOSYNTHETIC PROTEIN FLHB"/>
    <property type="match status" value="1"/>
</dbReference>
<dbReference type="EMBL" id="JAKRRY010000001">
    <property type="protein sequence ID" value="MCW8344639.1"/>
    <property type="molecule type" value="Genomic_DNA"/>
</dbReference>
<reference evidence="15" key="1">
    <citation type="submission" date="2022-02" db="EMBL/GenBank/DDBJ databases">
        <title>Vibrio sp. nov, a new bacterium isolated from seawater.</title>
        <authorList>
            <person name="Yuan Y."/>
        </authorList>
    </citation>
    <scope>NUCLEOTIDE SEQUENCE</scope>
    <source>
        <strain evidence="15">ZSDZ65</strain>
    </source>
</reference>
<dbReference type="Gene3D" id="3.40.1690.10">
    <property type="entry name" value="secretion proteins EscU"/>
    <property type="match status" value="1"/>
</dbReference>
<evidence type="ECO:0000256" key="11">
    <source>
        <dbReference type="ARBA" id="ARBA00023225"/>
    </source>
</evidence>
<dbReference type="SUPFAM" id="SSF160544">
    <property type="entry name" value="EscU C-terminal domain-like"/>
    <property type="match status" value="1"/>
</dbReference>
<keyword evidence="7 13" id="KW-1005">Bacterial flagellum biogenesis</keyword>
<dbReference type="GO" id="GO:0005886">
    <property type="term" value="C:plasma membrane"/>
    <property type="evidence" value="ECO:0007669"/>
    <property type="project" value="UniProtKB-SubCell"/>
</dbReference>
<evidence type="ECO:0000256" key="13">
    <source>
        <dbReference type="RuleBase" id="RU364091"/>
    </source>
</evidence>
<evidence type="ECO:0000256" key="9">
    <source>
        <dbReference type="ARBA" id="ARBA00022989"/>
    </source>
</evidence>
<sequence length="387" mass="43988">MADNQDSGDKSEQPSHHKLNKARNEGQIPRAKEFVSSVTLICVVGYYIASLETIKQTFVELFLACFQFTINDIHQPISAIELLGSALFGMIMLFFPLLIYQAIAAVIGSTLLGGWVFSPSLLVPKFEKISPIKGLKRIFSSQSLVELAKNSVKVTLFFTLLYWVISRYISVITNLIGSHFDTVVLSISSITVEYLSYLLFLVLLFGLLDFPYQRHEFTKQMKMTKQEVKDEHKEQEGRPEVKARIRQIQIQNAKRNANERVPKANVILVNPTHYAVALIYDLSQAEAPFVVAKGRDDVAIYIKKLATKHHVEVIQSAELTRAIYRTTQIDQMVPNQLFVAVAHILTYVNQLKQWRQGKRTKPARLPAFYIPKEWSDINDSADTKKPT</sequence>
<feature type="transmembrane region" description="Helical" evidence="13">
    <location>
        <begin position="194"/>
        <end position="212"/>
    </location>
</feature>
<dbReference type="Gene3D" id="6.10.250.2080">
    <property type="match status" value="1"/>
</dbReference>
<evidence type="ECO:0000256" key="8">
    <source>
        <dbReference type="ARBA" id="ARBA00022927"/>
    </source>
</evidence>
<keyword evidence="16" id="KW-1185">Reference proteome</keyword>
<dbReference type="NCBIfam" id="TIGR00328">
    <property type="entry name" value="flhB"/>
    <property type="match status" value="1"/>
</dbReference>
<comment type="subcellular location">
    <subcellularLocation>
        <location evidence="1">Cell membrane</location>
        <topology evidence="1">Multi-pass membrane protein</topology>
    </subcellularLocation>
</comment>
<dbReference type="AlphaFoldDB" id="A0A9X3CJM2"/>
<evidence type="ECO:0000256" key="2">
    <source>
        <dbReference type="ARBA" id="ARBA00010690"/>
    </source>
</evidence>
<dbReference type="InterPro" id="IPR006136">
    <property type="entry name" value="FlhB"/>
</dbReference>
<keyword evidence="4 13" id="KW-0813">Transport</keyword>
<gene>
    <name evidence="13 15" type="primary">flhB</name>
    <name evidence="15" type="ORF">MD535_01165</name>
</gene>
<dbReference type="Pfam" id="PF01312">
    <property type="entry name" value="Bac_export_2"/>
    <property type="match status" value="1"/>
</dbReference>
<evidence type="ECO:0000256" key="6">
    <source>
        <dbReference type="ARBA" id="ARBA00022692"/>
    </source>
</evidence>
<feature type="transmembrane region" description="Helical" evidence="13">
    <location>
        <begin position="144"/>
        <end position="165"/>
    </location>
</feature>
<evidence type="ECO:0000256" key="10">
    <source>
        <dbReference type="ARBA" id="ARBA00023136"/>
    </source>
</evidence>
<keyword evidence="8 13" id="KW-0653">Protein transport</keyword>
<dbReference type="GO" id="GO:0044780">
    <property type="term" value="P:bacterial-type flagellum assembly"/>
    <property type="evidence" value="ECO:0007669"/>
    <property type="project" value="InterPro"/>
</dbReference>
<accession>A0A9X3CJM2</accession>
<dbReference type="InterPro" id="IPR029025">
    <property type="entry name" value="T3SS_substrate_exporter_C"/>
</dbReference>
<evidence type="ECO:0000256" key="12">
    <source>
        <dbReference type="ARBA" id="ARBA00025078"/>
    </source>
</evidence>
<evidence type="ECO:0000256" key="4">
    <source>
        <dbReference type="ARBA" id="ARBA00022448"/>
    </source>
</evidence>
<comment type="caution">
    <text evidence="13">Lacks conserved residue(s) required for the propagation of feature annotation.</text>
</comment>
<keyword evidence="10 13" id="KW-0472">Membrane</keyword>
<keyword evidence="9 13" id="KW-1133">Transmembrane helix</keyword>
<evidence type="ECO:0000256" key="1">
    <source>
        <dbReference type="ARBA" id="ARBA00004651"/>
    </source>
</evidence>
<dbReference type="RefSeq" id="WP_265673067.1">
    <property type="nucleotide sequence ID" value="NZ_JAKRRY010000001.1"/>
</dbReference>
<keyword evidence="15" id="KW-0966">Cell projection</keyword>
<evidence type="ECO:0000256" key="3">
    <source>
        <dbReference type="ARBA" id="ARBA00021622"/>
    </source>
</evidence>
<proteinExistence type="inferred from homology"/>